<dbReference type="Proteomes" id="UP001153331">
    <property type="component" value="Unassembled WGS sequence"/>
</dbReference>
<protein>
    <submittedName>
        <fullName evidence="1">Uncharacterized protein</fullName>
    </submittedName>
</protein>
<gene>
    <name evidence="1" type="ORF">OPT61_g62</name>
</gene>
<reference evidence="1" key="1">
    <citation type="submission" date="2022-11" db="EMBL/GenBank/DDBJ databases">
        <title>Genome Sequence of Boeremia exigua.</title>
        <authorList>
            <person name="Buettner E."/>
        </authorList>
    </citation>
    <scope>NUCLEOTIDE SEQUENCE</scope>
    <source>
        <strain evidence="1">CU02</strain>
    </source>
</reference>
<keyword evidence="2" id="KW-1185">Reference proteome</keyword>
<name>A0ACC2IV55_9PLEO</name>
<evidence type="ECO:0000313" key="2">
    <source>
        <dbReference type="Proteomes" id="UP001153331"/>
    </source>
</evidence>
<dbReference type="EMBL" id="JAPHNI010000002">
    <property type="protein sequence ID" value="KAJ8119092.1"/>
    <property type="molecule type" value="Genomic_DNA"/>
</dbReference>
<sequence length="551" mass="59921">MTTSFDYIVVGGGTAGVVIASRLSQYLPSVRIALIEAGPNAVNHPKVNDVTEPMAWISLMSEGLVVDYSTTPQENLDGRRIINPAGHLLSGSSGVNVGTWMRASAADHALMAKRTGHERFLYQNMIKYYKRLETHFDTSADMDFHGFDGPIHTIGKRDYPLRAIIEKSAGSIGHLYNPIASNGDPIGLADFVHCFRATSEGTVTRQHSGKVYNLSNVTVFCDAPAARVVLDDERRATGIELISGVILRADHEVIMCCGTQRTPQLLMLSGIGPHAELSKHNISVLVDSPAVGQNYSDHSAFTSYYKLNDSSKGYSKPFTDREQASYGHGLPSDFTCFANIPANELMPHLTTDRQNLGDHPTLMEKRCHFMSLIMYYPLPAHPLLYPEIASDNKGSYISVAAIHMQPLSRGTVTLKSADSRDHPVCDPRFFSTNTDKFIMRTAIRDNIRLTATVPLADELAGEVAPVGFPALTLDSSDEDIDARVRALTMTVAHPMGTCAIGSVLDDEFRVKGVSGLRICDASVFPEPIGAMPSCAIYALAEMCAELVAGVE</sequence>
<accession>A0ACC2IV55</accession>
<evidence type="ECO:0000313" key="1">
    <source>
        <dbReference type="EMBL" id="KAJ8119092.1"/>
    </source>
</evidence>
<organism evidence="1 2">
    <name type="scientific">Boeremia exigua</name>
    <dbReference type="NCBI Taxonomy" id="749465"/>
    <lineage>
        <taxon>Eukaryota</taxon>
        <taxon>Fungi</taxon>
        <taxon>Dikarya</taxon>
        <taxon>Ascomycota</taxon>
        <taxon>Pezizomycotina</taxon>
        <taxon>Dothideomycetes</taxon>
        <taxon>Pleosporomycetidae</taxon>
        <taxon>Pleosporales</taxon>
        <taxon>Pleosporineae</taxon>
        <taxon>Didymellaceae</taxon>
        <taxon>Boeremia</taxon>
    </lineage>
</organism>
<proteinExistence type="predicted"/>
<comment type="caution">
    <text evidence="1">The sequence shown here is derived from an EMBL/GenBank/DDBJ whole genome shotgun (WGS) entry which is preliminary data.</text>
</comment>